<name>A0A840SSW5_9RHOB</name>
<evidence type="ECO:0000313" key="4">
    <source>
        <dbReference type="Proteomes" id="UP000549457"/>
    </source>
</evidence>
<dbReference type="Pfam" id="PF13413">
    <property type="entry name" value="HTH_25"/>
    <property type="match status" value="1"/>
</dbReference>
<dbReference type="InterPro" id="IPR050400">
    <property type="entry name" value="Bact_Cytoskel_RodZ"/>
</dbReference>
<comment type="caution">
    <text evidence="3">The sequence shown here is derived from an EMBL/GenBank/DDBJ whole genome shotgun (WGS) entry which is preliminary data.</text>
</comment>
<sequence length="399" mass="42133">MNSGVHISGARKYGPYEYTLGDELRGERATLGKTLLDIQRDLRIKAAYIAAIEESKPEVFSNPGLIAGYVRSYARYLGLDPDEIFWRFCQESGFSGTTRSPSAHPVARGAAGRKTVGLDMPLARHEPRRRPTVSLSGIGSVAMLLCLVGGLGYGGWMVLQNIQRVQFAPVEDTPQATAEIDSLQPPTTGGAEEPTLADLATPVAATSLAELYRQQELEVPILVPRDGPIAAIDPDKAGLLAAAEPATLPRVSAVRDPDAPVSVVPVVLTADDPSAASGPVLATAATQRVVVVAERAAWVRVYMPNGTVVFESILEKGQTYSPPEGSEVPLIWAGNSGSVYVRVGGDLRGPLGRGTRAAKGIALDPTLIAEKFPVVTDVPETISQVFGEAGPLSAPLLVQ</sequence>
<reference evidence="3 4" key="1">
    <citation type="submission" date="2020-08" db="EMBL/GenBank/DDBJ databases">
        <title>Genomic Encyclopedia of Type Strains, Phase IV (KMG-IV): sequencing the most valuable type-strain genomes for metagenomic binning, comparative biology and taxonomic classification.</title>
        <authorList>
            <person name="Goeker M."/>
        </authorList>
    </citation>
    <scope>NUCLEOTIDE SEQUENCE [LARGE SCALE GENOMIC DNA]</scope>
    <source>
        <strain evidence="3 4">DSM 101730</strain>
    </source>
</reference>
<gene>
    <name evidence="3" type="ORF">HNP73_002227</name>
</gene>
<evidence type="ECO:0000256" key="1">
    <source>
        <dbReference type="SAM" id="Phobius"/>
    </source>
</evidence>
<proteinExistence type="predicted"/>
<dbReference type="EMBL" id="JACHFM010000002">
    <property type="protein sequence ID" value="MBB5222291.1"/>
    <property type="molecule type" value="Genomic_DNA"/>
</dbReference>
<dbReference type="AlphaFoldDB" id="A0A840SSW5"/>
<dbReference type="GO" id="GO:0003677">
    <property type="term" value="F:DNA binding"/>
    <property type="evidence" value="ECO:0007669"/>
    <property type="project" value="InterPro"/>
</dbReference>
<evidence type="ECO:0000313" key="3">
    <source>
        <dbReference type="EMBL" id="MBB5222291.1"/>
    </source>
</evidence>
<keyword evidence="1" id="KW-1133">Transmembrane helix</keyword>
<keyword evidence="1" id="KW-0472">Membrane</keyword>
<dbReference type="PANTHER" id="PTHR34475">
    <property type="match status" value="1"/>
</dbReference>
<accession>A0A840SSW5</accession>
<keyword evidence="1" id="KW-0812">Transmembrane</keyword>
<dbReference type="InterPro" id="IPR025194">
    <property type="entry name" value="RodZ-like_C"/>
</dbReference>
<dbReference type="Proteomes" id="UP000549457">
    <property type="component" value="Unassembled WGS sequence"/>
</dbReference>
<dbReference type="PANTHER" id="PTHR34475:SF1">
    <property type="entry name" value="CYTOSKELETON PROTEIN RODZ"/>
    <property type="match status" value="1"/>
</dbReference>
<dbReference type="RefSeq" id="WP_184148885.1">
    <property type="nucleotide sequence ID" value="NZ_JACHFM010000002.1"/>
</dbReference>
<dbReference type="Pfam" id="PF13464">
    <property type="entry name" value="RodZ_C"/>
    <property type="match status" value="1"/>
</dbReference>
<keyword evidence="4" id="KW-1185">Reference proteome</keyword>
<evidence type="ECO:0000259" key="2">
    <source>
        <dbReference type="Pfam" id="PF13464"/>
    </source>
</evidence>
<dbReference type="InterPro" id="IPR010982">
    <property type="entry name" value="Lambda_DNA-bd_dom_sf"/>
</dbReference>
<feature type="domain" description="Cytoskeleton protein RodZ-like C-terminal" evidence="2">
    <location>
        <begin position="291"/>
        <end position="352"/>
    </location>
</feature>
<organism evidence="3 4">
    <name type="scientific">Amaricoccus macauensis</name>
    <dbReference type="NCBI Taxonomy" id="57001"/>
    <lineage>
        <taxon>Bacteria</taxon>
        <taxon>Pseudomonadati</taxon>
        <taxon>Pseudomonadota</taxon>
        <taxon>Alphaproteobacteria</taxon>
        <taxon>Rhodobacterales</taxon>
        <taxon>Paracoccaceae</taxon>
        <taxon>Amaricoccus</taxon>
    </lineage>
</organism>
<dbReference type="Gene3D" id="1.10.260.40">
    <property type="entry name" value="lambda repressor-like DNA-binding domains"/>
    <property type="match status" value="1"/>
</dbReference>
<protein>
    <submittedName>
        <fullName evidence="3">Cytoskeletal protein RodZ</fullName>
    </submittedName>
</protein>
<feature type="transmembrane region" description="Helical" evidence="1">
    <location>
        <begin position="133"/>
        <end position="156"/>
    </location>
</feature>